<keyword evidence="3" id="KW-0597">Phosphoprotein</keyword>
<dbReference type="SUPFAM" id="SSF56784">
    <property type="entry name" value="HAD-like"/>
    <property type="match status" value="1"/>
</dbReference>
<dbReference type="PANTHER" id="PTHR46193:SF18">
    <property type="entry name" value="HEXITOL PHOSPHATASE B"/>
    <property type="match status" value="1"/>
</dbReference>
<dbReference type="NCBIfam" id="TIGR01549">
    <property type="entry name" value="HAD-SF-IA-v1"/>
    <property type="match status" value="1"/>
</dbReference>
<dbReference type="InterPro" id="IPR006439">
    <property type="entry name" value="HAD-SF_hydro_IA"/>
</dbReference>
<organism evidence="12 13">
    <name type="scientific">Maledivibacter halophilus</name>
    <dbReference type="NCBI Taxonomy" id="36842"/>
    <lineage>
        <taxon>Bacteria</taxon>
        <taxon>Bacillati</taxon>
        <taxon>Bacillota</taxon>
        <taxon>Clostridia</taxon>
        <taxon>Peptostreptococcales</taxon>
        <taxon>Caminicellaceae</taxon>
        <taxon>Maledivibacter</taxon>
    </lineage>
</organism>
<dbReference type="PRINTS" id="PR00413">
    <property type="entry name" value="HADHALOGNASE"/>
</dbReference>
<dbReference type="Proteomes" id="UP000190285">
    <property type="component" value="Unassembled WGS sequence"/>
</dbReference>
<dbReference type="Pfam" id="PF13419">
    <property type="entry name" value="HAD_2"/>
    <property type="match status" value="1"/>
</dbReference>
<dbReference type="Gene3D" id="3.40.50.1000">
    <property type="entry name" value="HAD superfamily/HAD-like"/>
    <property type="match status" value="1"/>
</dbReference>
<evidence type="ECO:0000256" key="9">
    <source>
        <dbReference type="ARBA" id="ARBA00044926"/>
    </source>
</evidence>
<evidence type="ECO:0000256" key="7">
    <source>
        <dbReference type="ARBA" id="ARBA00023235"/>
    </source>
</evidence>
<keyword evidence="13" id="KW-1185">Reference proteome</keyword>
<keyword evidence="4" id="KW-0479">Metal-binding</keyword>
<evidence type="ECO:0000256" key="6">
    <source>
        <dbReference type="ARBA" id="ARBA00022842"/>
    </source>
</evidence>
<comment type="catalytic activity">
    <reaction evidence="9">
        <text>beta-D-glucose 1-phosphate = beta-D-glucose 6-phosphate</text>
        <dbReference type="Rhea" id="RHEA:20113"/>
        <dbReference type="ChEBI" id="CHEBI:57684"/>
        <dbReference type="ChEBI" id="CHEBI:58247"/>
        <dbReference type="EC" id="5.4.2.6"/>
    </reaction>
</comment>
<dbReference type="PANTHER" id="PTHR46193">
    <property type="entry name" value="6-PHOSPHOGLUCONATE PHOSPHATASE"/>
    <property type="match status" value="1"/>
</dbReference>
<dbReference type="FunFam" id="3.40.50.1000:FF:000036">
    <property type="entry name" value="HAD family hydrolase"/>
    <property type="match status" value="1"/>
</dbReference>
<dbReference type="NCBIfam" id="TIGR01509">
    <property type="entry name" value="HAD-SF-IA-v3"/>
    <property type="match status" value="1"/>
</dbReference>
<proteinExistence type="inferred from homology"/>
<dbReference type="InterPro" id="IPR010976">
    <property type="entry name" value="B-phosphoglucomutase_hydrolase"/>
</dbReference>
<dbReference type="InterPro" id="IPR041492">
    <property type="entry name" value="HAD_2"/>
</dbReference>
<dbReference type="RefSeq" id="WP_079492012.1">
    <property type="nucleotide sequence ID" value="NZ_FUZT01000005.1"/>
</dbReference>
<evidence type="ECO:0000256" key="2">
    <source>
        <dbReference type="ARBA" id="ARBA00006171"/>
    </source>
</evidence>
<accession>A0A1T5L5E9</accession>
<dbReference type="SFLD" id="SFLDG01129">
    <property type="entry name" value="C1.5:_HAD__Beta-PGM__Phosphata"/>
    <property type="match status" value="1"/>
</dbReference>
<gene>
    <name evidence="12" type="ORF">SAMN02194393_02481</name>
</gene>
<keyword evidence="7" id="KW-0413">Isomerase</keyword>
<reference evidence="13" key="1">
    <citation type="submission" date="2017-02" db="EMBL/GenBank/DDBJ databases">
        <authorList>
            <person name="Varghese N."/>
            <person name="Submissions S."/>
        </authorList>
    </citation>
    <scope>NUCLEOTIDE SEQUENCE [LARGE SCALE GENOMIC DNA]</scope>
    <source>
        <strain evidence="13">M1</strain>
    </source>
</reference>
<evidence type="ECO:0000256" key="8">
    <source>
        <dbReference type="ARBA" id="ARBA00023277"/>
    </source>
</evidence>
<dbReference type="Gene3D" id="1.10.150.240">
    <property type="entry name" value="Putative phosphatase, domain 2"/>
    <property type="match status" value="1"/>
</dbReference>
<evidence type="ECO:0000256" key="3">
    <source>
        <dbReference type="ARBA" id="ARBA00022553"/>
    </source>
</evidence>
<dbReference type="EC" id="5.4.2.6" evidence="10"/>
<evidence type="ECO:0000256" key="1">
    <source>
        <dbReference type="ARBA" id="ARBA00001946"/>
    </source>
</evidence>
<name>A0A1T5L5E9_9FIRM</name>
<evidence type="ECO:0000256" key="10">
    <source>
        <dbReference type="ARBA" id="ARBA00044968"/>
    </source>
</evidence>
<dbReference type="GO" id="GO:0008801">
    <property type="term" value="F:beta-phosphoglucomutase activity"/>
    <property type="evidence" value="ECO:0007669"/>
    <property type="project" value="UniProtKB-EC"/>
</dbReference>
<dbReference type="EMBL" id="FUZT01000005">
    <property type="protein sequence ID" value="SKC70829.1"/>
    <property type="molecule type" value="Genomic_DNA"/>
</dbReference>
<evidence type="ECO:0000313" key="12">
    <source>
        <dbReference type="EMBL" id="SKC70829.1"/>
    </source>
</evidence>
<dbReference type="GO" id="GO:0016787">
    <property type="term" value="F:hydrolase activity"/>
    <property type="evidence" value="ECO:0007669"/>
    <property type="project" value="UniProtKB-KW"/>
</dbReference>
<dbReference type="NCBIfam" id="TIGR02009">
    <property type="entry name" value="PGMB-YQAB-SF"/>
    <property type="match status" value="1"/>
</dbReference>
<protein>
    <recommendedName>
        <fullName evidence="11">Beta-phosphoglucomutase</fullName>
        <ecNumber evidence="10">5.4.2.6</ecNumber>
    </recommendedName>
</protein>
<comment type="similarity">
    <text evidence="2">Belongs to the HAD-like hydrolase superfamily. CbbY/CbbZ/Gph/YieH family.</text>
</comment>
<keyword evidence="5" id="KW-0378">Hydrolase</keyword>
<comment type="cofactor">
    <cofactor evidence="1">
        <name>Mg(2+)</name>
        <dbReference type="ChEBI" id="CHEBI:18420"/>
    </cofactor>
</comment>
<keyword evidence="6" id="KW-0460">Magnesium</keyword>
<sequence length="223" mass="25336">MIEAVIFDMDGVLIDSEPIHKKVEKRVFKEIGANISEEEHNSYVGMACKDMWKNIKEKHDLIREFAIEELVEMGVESYIDYILSNKYIEPIEGVVELIDDLYKKDIKLAIASSGVRKSVDTVVKMFKLEKYFKVTVSGDDVKNGKPSPEIFLKAAKALNVDPKNCIVFEDSKNGVHAAKKAEMKCIGFKNLNSGDQDLSSADIIINDYLEINHKRLRNLYELS</sequence>
<dbReference type="SFLD" id="SFLDS00003">
    <property type="entry name" value="Haloacid_Dehalogenase"/>
    <property type="match status" value="1"/>
</dbReference>
<dbReference type="SFLD" id="SFLDG01135">
    <property type="entry name" value="C1.5.6:_HAD__Beta-PGM__Phospha"/>
    <property type="match status" value="1"/>
</dbReference>
<dbReference type="AlphaFoldDB" id="A0A1T5L5E9"/>
<evidence type="ECO:0000313" key="13">
    <source>
        <dbReference type="Proteomes" id="UP000190285"/>
    </source>
</evidence>
<evidence type="ECO:0000256" key="11">
    <source>
        <dbReference type="ARBA" id="ARBA00044991"/>
    </source>
</evidence>
<dbReference type="OrthoDB" id="9797743at2"/>
<dbReference type="InterPro" id="IPR051600">
    <property type="entry name" value="Beta-PGM-like"/>
</dbReference>
<dbReference type="InterPro" id="IPR023198">
    <property type="entry name" value="PGP-like_dom2"/>
</dbReference>
<dbReference type="STRING" id="36842.SAMN02194393_02481"/>
<evidence type="ECO:0000256" key="4">
    <source>
        <dbReference type="ARBA" id="ARBA00022723"/>
    </source>
</evidence>
<dbReference type="GO" id="GO:0046872">
    <property type="term" value="F:metal ion binding"/>
    <property type="evidence" value="ECO:0007669"/>
    <property type="project" value="UniProtKB-KW"/>
</dbReference>
<keyword evidence="8" id="KW-0119">Carbohydrate metabolism</keyword>
<dbReference type="CDD" id="cd16423">
    <property type="entry name" value="HAD_BPGM-like"/>
    <property type="match status" value="1"/>
</dbReference>
<evidence type="ECO:0000256" key="5">
    <source>
        <dbReference type="ARBA" id="ARBA00022801"/>
    </source>
</evidence>
<dbReference type="InterPro" id="IPR036412">
    <property type="entry name" value="HAD-like_sf"/>
</dbReference>
<dbReference type="InterPro" id="IPR023214">
    <property type="entry name" value="HAD_sf"/>
</dbReference>